<proteinExistence type="predicted"/>
<dbReference type="AlphaFoldDB" id="A0A4R6J0G7"/>
<sequence>MFIRRSDIDALKALSSTSDMVNVGSIPETFKDEFDKYFFGKTLVKKQDALFAYPNDIRQWVIYIVNRYNA</sequence>
<dbReference type="OrthoDB" id="1365026at2"/>
<dbReference type="EMBL" id="SNWP01000010">
    <property type="protein sequence ID" value="TDO28231.1"/>
    <property type="molecule type" value="Genomic_DNA"/>
</dbReference>
<gene>
    <name evidence="1" type="ORF">BC659_0294</name>
</gene>
<protein>
    <submittedName>
        <fullName evidence="1">Uncharacterized protein</fullName>
    </submittedName>
</protein>
<evidence type="ECO:0000313" key="1">
    <source>
        <dbReference type="EMBL" id="TDO28231.1"/>
    </source>
</evidence>
<organism evidence="1 2">
    <name type="scientific">Sediminibacterium goheungense</name>
    <dbReference type="NCBI Taxonomy" id="1086393"/>
    <lineage>
        <taxon>Bacteria</taxon>
        <taxon>Pseudomonadati</taxon>
        <taxon>Bacteroidota</taxon>
        <taxon>Chitinophagia</taxon>
        <taxon>Chitinophagales</taxon>
        <taxon>Chitinophagaceae</taxon>
        <taxon>Sediminibacterium</taxon>
    </lineage>
</organism>
<dbReference type="RefSeq" id="WP_133472786.1">
    <property type="nucleotide sequence ID" value="NZ_SNWP01000010.1"/>
</dbReference>
<dbReference type="Proteomes" id="UP000295741">
    <property type="component" value="Unassembled WGS sequence"/>
</dbReference>
<name>A0A4R6J0G7_9BACT</name>
<evidence type="ECO:0000313" key="2">
    <source>
        <dbReference type="Proteomes" id="UP000295741"/>
    </source>
</evidence>
<reference evidence="1 2" key="1">
    <citation type="submission" date="2019-03" db="EMBL/GenBank/DDBJ databases">
        <title>Genomic Encyclopedia of Archaeal and Bacterial Type Strains, Phase II (KMG-II): from individual species to whole genera.</title>
        <authorList>
            <person name="Goeker M."/>
        </authorList>
    </citation>
    <scope>NUCLEOTIDE SEQUENCE [LARGE SCALE GENOMIC DNA]</scope>
    <source>
        <strain evidence="1 2">DSM 28323</strain>
    </source>
</reference>
<accession>A0A4R6J0G7</accession>
<comment type="caution">
    <text evidence="1">The sequence shown here is derived from an EMBL/GenBank/DDBJ whole genome shotgun (WGS) entry which is preliminary data.</text>
</comment>
<keyword evidence="2" id="KW-1185">Reference proteome</keyword>